<gene>
    <name evidence="3" type="ORF">V5O48_012877</name>
</gene>
<feature type="compositionally biased region" description="Basic residues" evidence="2">
    <location>
        <begin position="214"/>
        <end position="224"/>
    </location>
</feature>
<evidence type="ECO:0000256" key="1">
    <source>
        <dbReference type="SAM" id="Coils"/>
    </source>
</evidence>
<name>A0ABR3F1N3_9AGAR</name>
<protein>
    <submittedName>
        <fullName evidence="3">Uncharacterized protein</fullName>
    </submittedName>
</protein>
<proteinExistence type="predicted"/>
<dbReference type="Proteomes" id="UP001465976">
    <property type="component" value="Unassembled WGS sequence"/>
</dbReference>
<sequence length="224" mass="25137">MSTIKLKRPATSLTDTLRNVRPKTEADPAHSVNRDGKIDDAIKLAINSVDIAAQNTNLLKRSEEALKLNIQSLERVAGGLKTSFEGQKETIRRAALEAVDKRITDWEIERSAERQDLQNKISVGEGKIKKLKAEMALTEARHMGELQALRRAKRGCEAKLNGIESESKAVKKENDALKVELEKLRGWKRKVYDSVCQEEGIDQEENSKTLAGLKSKKPKKPRIE</sequence>
<evidence type="ECO:0000256" key="2">
    <source>
        <dbReference type="SAM" id="MobiDB-lite"/>
    </source>
</evidence>
<feature type="coiled-coil region" evidence="1">
    <location>
        <begin position="114"/>
        <end position="180"/>
    </location>
</feature>
<keyword evidence="4" id="KW-1185">Reference proteome</keyword>
<dbReference type="EMBL" id="JBAHYK010001194">
    <property type="protein sequence ID" value="KAL0569101.1"/>
    <property type="molecule type" value="Genomic_DNA"/>
</dbReference>
<accession>A0ABR3F1N3</accession>
<keyword evidence="1" id="KW-0175">Coiled coil</keyword>
<comment type="caution">
    <text evidence="3">The sequence shown here is derived from an EMBL/GenBank/DDBJ whole genome shotgun (WGS) entry which is preliminary data.</text>
</comment>
<evidence type="ECO:0000313" key="4">
    <source>
        <dbReference type="Proteomes" id="UP001465976"/>
    </source>
</evidence>
<organism evidence="3 4">
    <name type="scientific">Marasmius crinis-equi</name>
    <dbReference type="NCBI Taxonomy" id="585013"/>
    <lineage>
        <taxon>Eukaryota</taxon>
        <taxon>Fungi</taxon>
        <taxon>Dikarya</taxon>
        <taxon>Basidiomycota</taxon>
        <taxon>Agaricomycotina</taxon>
        <taxon>Agaricomycetes</taxon>
        <taxon>Agaricomycetidae</taxon>
        <taxon>Agaricales</taxon>
        <taxon>Marasmiineae</taxon>
        <taxon>Marasmiaceae</taxon>
        <taxon>Marasmius</taxon>
    </lineage>
</organism>
<evidence type="ECO:0000313" key="3">
    <source>
        <dbReference type="EMBL" id="KAL0569101.1"/>
    </source>
</evidence>
<reference evidence="3 4" key="1">
    <citation type="submission" date="2024-02" db="EMBL/GenBank/DDBJ databases">
        <title>A draft genome for the cacao thread blight pathogen Marasmius crinis-equi.</title>
        <authorList>
            <person name="Cohen S.P."/>
            <person name="Baruah I.K."/>
            <person name="Amoako-Attah I."/>
            <person name="Bukari Y."/>
            <person name="Meinhardt L.W."/>
            <person name="Bailey B.A."/>
        </authorList>
    </citation>
    <scope>NUCLEOTIDE SEQUENCE [LARGE SCALE GENOMIC DNA]</scope>
    <source>
        <strain evidence="3 4">GH-76</strain>
    </source>
</reference>
<feature type="region of interest" description="Disordered" evidence="2">
    <location>
        <begin position="198"/>
        <end position="224"/>
    </location>
</feature>